<evidence type="ECO:0000313" key="2">
    <source>
        <dbReference type="EMBL" id="KAF4319476.1"/>
    </source>
</evidence>
<sequence>MFLLQHSTGAGKSLTIAALTHQLLYVKDARGTQFHTVVVMLDRVKLNEQVGDAVERYLHQNGVDEVFRAESIEHLAKLLDASSQNEQQSPQRVIITTTHKLGLLVRDDVLLTRLLHRSMRSQRGAGEEGGEESDVGGNDPFQRVAIITDEAHRSHTTSTRDAIKKVMKADEGSHAQLTFIGFTATPNEEALELFGTRTDDGFQRPFHCYPIAQATIDDRIMNVLADYTCVRCEIETSVFPEPVQKLLQATHGAQRCILDHASDDVAVLKAKALFMMTDFQVIKNAHSKVKCMIVVRSRLDVARYYKLITTFVSKKQLGWNCYAAFSGTLTLDDGAGDTKSVTEQTLNGRHVTLSISDIVIVCDKLDTGYNEPLLACMYVDRYAHGLNAH</sequence>
<dbReference type="PANTHER" id="PTHR42927">
    <property type="entry name" value="HELICASE SUPERFAMILY 1 AND 2 DOMAIN-CONTAINING PROTEIN"/>
    <property type="match status" value="1"/>
</dbReference>
<feature type="domain" description="Helicase ATP-binding" evidence="1">
    <location>
        <begin position="1"/>
        <end position="204"/>
    </location>
</feature>
<dbReference type="SUPFAM" id="SSF52540">
    <property type="entry name" value="P-loop containing nucleoside triphosphate hydrolases"/>
    <property type="match status" value="1"/>
</dbReference>
<dbReference type="Pfam" id="PF18766">
    <property type="entry name" value="SWI2_SNF2"/>
    <property type="match status" value="1"/>
</dbReference>
<dbReference type="AlphaFoldDB" id="A0A8J4WDW0"/>
<dbReference type="Gene3D" id="3.40.50.300">
    <property type="entry name" value="P-loop containing nucleotide triphosphate hydrolases"/>
    <property type="match status" value="2"/>
</dbReference>
<evidence type="ECO:0000259" key="1">
    <source>
        <dbReference type="PROSITE" id="PS51192"/>
    </source>
</evidence>
<protein>
    <recommendedName>
        <fullName evidence="1">Helicase ATP-binding domain-containing protein</fullName>
    </recommendedName>
</protein>
<comment type="caution">
    <text evidence="2">The sequence shown here is derived from an EMBL/GenBank/DDBJ whole genome shotgun (WGS) entry which is preliminary data.</text>
</comment>
<dbReference type="InterPro" id="IPR027417">
    <property type="entry name" value="P-loop_NTPase"/>
</dbReference>
<name>A0A8J4WDW0_9STRA</name>
<accession>A0A8J4WDW0</accession>
<evidence type="ECO:0000313" key="3">
    <source>
        <dbReference type="Proteomes" id="UP000702964"/>
    </source>
</evidence>
<reference evidence="2" key="1">
    <citation type="journal article" date="2015" name="Genom Data">
        <title>Draft genome sequences of Phytophthora kernoviae and Phytophthora ramorum lineage EU2 from Scotland.</title>
        <authorList>
            <person name="Sambles C."/>
            <person name="Schlenzig A."/>
            <person name="O'Neill P."/>
            <person name="Grant M."/>
            <person name="Studholme D.J."/>
        </authorList>
    </citation>
    <scope>NUCLEOTIDE SEQUENCE</scope>
    <source>
        <strain evidence="2">00238/432</strain>
    </source>
</reference>
<gene>
    <name evidence="2" type="ORF">G195_007198</name>
</gene>
<dbReference type="InterPro" id="IPR014001">
    <property type="entry name" value="Helicase_ATP-bd"/>
</dbReference>
<dbReference type="PANTHER" id="PTHR42927:SF1">
    <property type="entry name" value="HELICASE SUPERFAMILY 1 AND 2 DOMAIN-CONTAINING PROTEIN"/>
    <property type="match status" value="1"/>
</dbReference>
<dbReference type="Proteomes" id="UP000702964">
    <property type="component" value="Unassembled WGS sequence"/>
</dbReference>
<dbReference type="PROSITE" id="PS51192">
    <property type="entry name" value="HELICASE_ATP_BIND_1"/>
    <property type="match status" value="1"/>
</dbReference>
<dbReference type="InterPro" id="IPR040980">
    <property type="entry name" value="SWI2_SNF2"/>
</dbReference>
<organism evidence="2 3">
    <name type="scientific">Phytophthora kernoviae 00238/432</name>
    <dbReference type="NCBI Taxonomy" id="1284355"/>
    <lineage>
        <taxon>Eukaryota</taxon>
        <taxon>Sar</taxon>
        <taxon>Stramenopiles</taxon>
        <taxon>Oomycota</taxon>
        <taxon>Peronosporomycetes</taxon>
        <taxon>Peronosporales</taxon>
        <taxon>Peronosporaceae</taxon>
        <taxon>Phytophthora</taxon>
    </lineage>
</organism>
<reference evidence="2" key="2">
    <citation type="submission" date="2020-02" db="EMBL/GenBank/DDBJ databases">
        <authorList>
            <person name="Studholme D.J."/>
        </authorList>
    </citation>
    <scope>NUCLEOTIDE SEQUENCE</scope>
    <source>
        <strain evidence="2">00238/432</strain>
    </source>
</reference>
<dbReference type="EMBL" id="AOFI03000212">
    <property type="protein sequence ID" value="KAF4319476.1"/>
    <property type="molecule type" value="Genomic_DNA"/>
</dbReference>
<proteinExistence type="predicted"/>